<feature type="non-terminal residue" evidence="1">
    <location>
        <position position="1"/>
    </location>
</feature>
<gene>
    <name evidence="1" type="ORF">S12H4_23426</name>
</gene>
<reference evidence="1" key="1">
    <citation type="journal article" date="2014" name="Front. Microbiol.">
        <title>High frequency of phylogenetically diverse reductive dehalogenase-homologous genes in deep subseafloor sedimentary metagenomes.</title>
        <authorList>
            <person name="Kawai M."/>
            <person name="Futagami T."/>
            <person name="Toyoda A."/>
            <person name="Takaki Y."/>
            <person name="Nishi S."/>
            <person name="Hori S."/>
            <person name="Arai W."/>
            <person name="Tsubouchi T."/>
            <person name="Morono Y."/>
            <person name="Uchiyama I."/>
            <person name="Ito T."/>
            <person name="Fujiyama A."/>
            <person name="Inagaki F."/>
            <person name="Takami H."/>
        </authorList>
    </citation>
    <scope>NUCLEOTIDE SEQUENCE</scope>
    <source>
        <strain evidence="1">Expedition CK06-06</strain>
    </source>
</reference>
<organism evidence="1">
    <name type="scientific">marine sediment metagenome</name>
    <dbReference type="NCBI Taxonomy" id="412755"/>
    <lineage>
        <taxon>unclassified sequences</taxon>
        <taxon>metagenomes</taxon>
        <taxon>ecological metagenomes</taxon>
    </lineage>
</organism>
<dbReference type="AlphaFoldDB" id="X1SYG9"/>
<accession>X1SYG9</accession>
<proteinExistence type="predicted"/>
<dbReference type="EMBL" id="BARW01012443">
    <property type="protein sequence ID" value="GAI84186.1"/>
    <property type="molecule type" value="Genomic_DNA"/>
</dbReference>
<comment type="caution">
    <text evidence="1">The sequence shown here is derived from an EMBL/GenBank/DDBJ whole genome shotgun (WGS) entry which is preliminary data.</text>
</comment>
<evidence type="ECO:0000313" key="1">
    <source>
        <dbReference type="EMBL" id="GAI84186.1"/>
    </source>
</evidence>
<name>X1SYG9_9ZZZZ</name>
<sequence>RGEIVRKFRIDFSKEFSKYCEWPFDLLKGKSPQRMFWSVVSHQNIDEIDEWIDNFIDQID</sequence>
<protein>
    <submittedName>
        <fullName evidence="1">Uncharacterized protein</fullName>
    </submittedName>
</protein>